<evidence type="ECO:0000259" key="20">
    <source>
        <dbReference type="PROSITE" id="PS51192"/>
    </source>
</evidence>
<dbReference type="InterPro" id="IPR011545">
    <property type="entry name" value="DEAD/DEAH_box_helicase_dom"/>
</dbReference>
<feature type="domain" description="DEAD-box RNA helicase Q" evidence="22">
    <location>
        <begin position="435"/>
        <end position="463"/>
    </location>
</feature>
<keyword evidence="11" id="KW-0539">Nucleus</keyword>
<dbReference type="FunFam" id="3.40.50.300:FF:000079">
    <property type="entry name" value="probable ATP-dependent RNA helicase DDX17"/>
    <property type="match status" value="1"/>
</dbReference>
<evidence type="ECO:0000256" key="3">
    <source>
        <dbReference type="ARBA" id="ARBA00022664"/>
    </source>
</evidence>
<dbReference type="SMART" id="SM00487">
    <property type="entry name" value="DEXDc"/>
    <property type="match status" value="1"/>
</dbReference>
<reference evidence="23 24" key="1">
    <citation type="journal article" date="2018" name="Sci. Rep.">
        <title>Genomic signatures of local adaptation to the degree of environmental predictability in rotifers.</title>
        <authorList>
            <person name="Franch-Gras L."/>
            <person name="Hahn C."/>
            <person name="Garcia-Roger E.M."/>
            <person name="Carmona M.J."/>
            <person name="Serra M."/>
            <person name="Gomez A."/>
        </authorList>
    </citation>
    <scope>NUCLEOTIDE SEQUENCE [LARGE SCALE GENOMIC DNA]</scope>
    <source>
        <strain evidence="23">HYR1</strain>
    </source>
</reference>
<keyword evidence="4" id="KW-0747">Spliceosome</keyword>
<evidence type="ECO:0000256" key="14">
    <source>
        <dbReference type="ARBA" id="ARBA00049949"/>
    </source>
</evidence>
<evidence type="ECO:0000256" key="19">
    <source>
        <dbReference type="SAM" id="MobiDB-lite"/>
    </source>
</evidence>
<dbReference type="InterPro" id="IPR014001">
    <property type="entry name" value="Helicase_ATP-bd"/>
</dbReference>
<dbReference type="GO" id="GO:0016787">
    <property type="term" value="F:hydrolase activity"/>
    <property type="evidence" value="ECO:0007669"/>
    <property type="project" value="UniProtKB-KW"/>
</dbReference>
<feature type="domain" description="Helicase C-terminal" evidence="21">
    <location>
        <begin position="655"/>
        <end position="816"/>
    </location>
</feature>
<feature type="short sequence motif" description="Q motif" evidence="17">
    <location>
        <begin position="435"/>
        <end position="463"/>
    </location>
</feature>
<keyword evidence="9 18" id="KW-0175">Coiled coil</keyword>
<dbReference type="SMART" id="SM00490">
    <property type="entry name" value="HELICc"/>
    <property type="match status" value="1"/>
</dbReference>
<protein>
    <recommendedName>
        <fullName evidence="15">Probable ATP-dependent RNA helicase DDX46</fullName>
        <ecNumber evidence="2">3.6.4.13</ecNumber>
    </recommendedName>
    <alternativeName>
        <fullName evidence="16">DEAD box protein 46</fullName>
    </alternativeName>
</protein>
<evidence type="ECO:0000256" key="12">
    <source>
        <dbReference type="ARBA" id="ARBA00038511"/>
    </source>
</evidence>
<evidence type="ECO:0000256" key="7">
    <source>
        <dbReference type="ARBA" id="ARBA00022806"/>
    </source>
</evidence>
<dbReference type="PROSITE" id="PS51195">
    <property type="entry name" value="Q_MOTIF"/>
    <property type="match status" value="1"/>
</dbReference>
<keyword evidence="8" id="KW-0067">ATP-binding</keyword>
<evidence type="ECO:0000256" key="2">
    <source>
        <dbReference type="ARBA" id="ARBA00012552"/>
    </source>
</evidence>
<dbReference type="GO" id="GO:0003724">
    <property type="term" value="F:RNA helicase activity"/>
    <property type="evidence" value="ECO:0007669"/>
    <property type="project" value="UniProtKB-EC"/>
</dbReference>
<dbReference type="InterPro" id="IPR027417">
    <property type="entry name" value="P-loop_NTPase"/>
</dbReference>
<keyword evidence="7 23" id="KW-0347">Helicase</keyword>
<evidence type="ECO:0000256" key="6">
    <source>
        <dbReference type="ARBA" id="ARBA00022801"/>
    </source>
</evidence>
<evidence type="ECO:0000256" key="16">
    <source>
        <dbReference type="ARBA" id="ARBA00050042"/>
    </source>
</evidence>
<dbReference type="STRING" id="10195.A0A3M7RSJ5"/>
<dbReference type="FunFam" id="3.40.50.300:FF:000584">
    <property type="entry name" value="probable ATP-dependent RNA helicase DDX46"/>
    <property type="match status" value="1"/>
</dbReference>
<dbReference type="PROSITE" id="PS51194">
    <property type="entry name" value="HELICASE_CTER"/>
    <property type="match status" value="1"/>
</dbReference>
<comment type="caution">
    <text evidence="23">The sequence shown here is derived from an EMBL/GenBank/DDBJ whole genome shotgun (WGS) entry which is preliminary data.</text>
</comment>
<proteinExistence type="inferred from homology"/>
<dbReference type="Pfam" id="PF23469">
    <property type="entry name" value="KH_12"/>
    <property type="match status" value="1"/>
</dbReference>
<evidence type="ECO:0000256" key="18">
    <source>
        <dbReference type="SAM" id="Coils"/>
    </source>
</evidence>
<dbReference type="PROSITE" id="PS00039">
    <property type="entry name" value="DEAD_ATP_HELICASE"/>
    <property type="match status" value="1"/>
</dbReference>
<evidence type="ECO:0000256" key="10">
    <source>
        <dbReference type="ARBA" id="ARBA00023187"/>
    </source>
</evidence>
<dbReference type="Proteomes" id="UP000276133">
    <property type="component" value="Unassembled WGS sequence"/>
</dbReference>
<feature type="coiled-coil region" evidence="18">
    <location>
        <begin position="205"/>
        <end position="232"/>
    </location>
</feature>
<comment type="similarity">
    <text evidence="12">Belongs to the DEAD box helicase family. DDX46/PRP5 subfamily.</text>
</comment>
<evidence type="ECO:0000256" key="9">
    <source>
        <dbReference type="ARBA" id="ARBA00023054"/>
    </source>
</evidence>
<evidence type="ECO:0000256" key="1">
    <source>
        <dbReference type="ARBA" id="ARBA00004324"/>
    </source>
</evidence>
<dbReference type="CDD" id="cd18787">
    <property type="entry name" value="SF2_C_DEAD"/>
    <property type="match status" value="1"/>
</dbReference>
<dbReference type="GO" id="GO:0005681">
    <property type="term" value="C:spliceosomal complex"/>
    <property type="evidence" value="ECO:0007669"/>
    <property type="project" value="UniProtKB-KW"/>
</dbReference>
<dbReference type="EMBL" id="REGN01002765">
    <property type="protein sequence ID" value="RNA26298.1"/>
    <property type="molecule type" value="Genomic_DNA"/>
</dbReference>
<dbReference type="InterPro" id="IPR056149">
    <property type="entry name" value="PRP5/DDX46/KHDC4_KH"/>
</dbReference>
<dbReference type="PANTHER" id="PTHR47958">
    <property type="entry name" value="ATP-DEPENDENT RNA HELICASE DBP3"/>
    <property type="match status" value="1"/>
</dbReference>
<feature type="compositionally biased region" description="Acidic residues" evidence="19">
    <location>
        <begin position="270"/>
        <end position="279"/>
    </location>
</feature>
<keyword evidence="24" id="KW-1185">Reference proteome</keyword>
<evidence type="ECO:0000256" key="15">
    <source>
        <dbReference type="ARBA" id="ARBA00050029"/>
    </source>
</evidence>
<evidence type="ECO:0000313" key="23">
    <source>
        <dbReference type="EMBL" id="RNA26298.1"/>
    </source>
</evidence>
<feature type="domain" description="Helicase ATP-binding" evidence="20">
    <location>
        <begin position="466"/>
        <end position="644"/>
    </location>
</feature>
<evidence type="ECO:0000256" key="11">
    <source>
        <dbReference type="ARBA" id="ARBA00023242"/>
    </source>
</evidence>
<dbReference type="InterPro" id="IPR014014">
    <property type="entry name" value="RNA_helicase_DEAD_Q_motif"/>
</dbReference>
<dbReference type="Pfam" id="PF00271">
    <property type="entry name" value="Helicase_C"/>
    <property type="match status" value="1"/>
</dbReference>
<dbReference type="EC" id="3.6.4.13" evidence="2"/>
<evidence type="ECO:0000259" key="21">
    <source>
        <dbReference type="PROSITE" id="PS51194"/>
    </source>
</evidence>
<comment type="catalytic activity">
    <reaction evidence="13">
        <text>ATP + H2O = ADP + phosphate + H(+)</text>
        <dbReference type="Rhea" id="RHEA:13065"/>
        <dbReference type="ChEBI" id="CHEBI:15377"/>
        <dbReference type="ChEBI" id="CHEBI:15378"/>
        <dbReference type="ChEBI" id="CHEBI:30616"/>
        <dbReference type="ChEBI" id="CHEBI:43474"/>
        <dbReference type="ChEBI" id="CHEBI:456216"/>
        <dbReference type="EC" id="3.6.4.13"/>
    </reaction>
</comment>
<keyword evidence="5" id="KW-0547">Nucleotide-binding</keyword>
<evidence type="ECO:0000259" key="22">
    <source>
        <dbReference type="PROSITE" id="PS51195"/>
    </source>
</evidence>
<name>A0A3M7RSJ5_BRAPC</name>
<feature type="compositionally biased region" description="Basic residues" evidence="19">
    <location>
        <begin position="73"/>
        <end position="82"/>
    </location>
</feature>
<dbReference type="Pfam" id="PF00270">
    <property type="entry name" value="DEAD"/>
    <property type="match status" value="1"/>
</dbReference>
<feature type="region of interest" description="Disordered" evidence="19">
    <location>
        <begin position="251"/>
        <end position="283"/>
    </location>
</feature>
<gene>
    <name evidence="23" type="ORF">BpHYR1_025355</name>
</gene>
<evidence type="ECO:0000256" key="4">
    <source>
        <dbReference type="ARBA" id="ARBA00022728"/>
    </source>
</evidence>
<dbReference type="OrthoDB" id="196131at2759"/>
<keyword evidence="10" id="KW-0508">mRNA splicing</keyword>
<evidence type="ECO:0000313" key="24">
    <source>
        <dbReference type="Proteomes" id="UP000276133"/>
    </source>
</evidence>
<dbReference type="GO" id="GO:0016607">
    <property type="term" value="C:nuclear speck"/>
    <property type="evidence" value="ECO:0007669"/>
    <property type="project" value="UniProtKB-SubCell"/>
</dbReference>
<dbReference type="AlphaFoldDB" id="A0A3M7RSJ5"/>
<comment type="subcellular location">
    <subcellularLocation>
        <location evidence="1">Nucleus speckle</location>
    </subcellularLocation>
</comment>
<dbReference type="CDD" id="cd22473">
    <property type="entry name" value="KH-I_DDX46"/>
    <property type="match status" value="1"/>
</dbReference>
<dbReference type="InterPro" id="IPR000629">
    <property type="entry name" value="RNA-helicase_DEAD-box_CS"/>
</dbReference>
<keyword evidence="3" id="KW-0507">mRNA processing</keyword>
<dbReference type="PROSITE" id="PS51192">
    <property type="entry name" value="HELICASE_ATP_BIND_1"/>
    <property type="match status" value="1"/>
</dbReference>
<feature type="region of interest" description="Disordered" evidence="19">
    <location>
        <begin position="27"/>
        <end position="106"/>
    </location>
</feature>
<feature type="compositionally biased region" description="Basic and acidic residues" evidence="19">
    <location>
        <begin position="49"/>
        <end position="72"/>
    </location>
</feature>
<dbReference type="SUPFAM" id="SSF52540">
    <property type="entry name" value="P-loop containing nucleoside triphosphate hydrolases"/>
    <property type="match status" value="2"/>
</dbReference>
<accession>A0A3M7RSJ5</accession>
<sequence>MPYRKGSSKNKDNFFCISSFCAKATKITSDRSVDSSPDRHRSRKHKSSSKKDVRTRSRERRDRRSHSRDDKKSSKRSRHRSRSRGDKDSKRRKSRDKSSDKTSDSTFTKVISKIAPKVGIDVNDIHEIIKAPAAKQKLSEISDKYRPAEKPLPSNLIPISTSTAQVLAARAAAIAAAQNINSQIMNPEGFRYESEFKRKSDAEIAAEKEAEQKRLEEEMRKRRERIEKWRNEKRAKEAPAESAPVPLVAVAAHSAAAESEPGEKTRSWNLEDEDDEEDEPKPANVIVEDEEDPLDAFMKDINTKALTSRTIKKQVDKETGKKVTIMVGVAKATSKGEKNKGLIMEQDIDGLEYDSEQEDAYGIDDLTSESLNAKNKTKSEMVSTDHSKVYYRAFRKNFYVEVPELSEMSGEQVEEYREELEGIKIKGKNCPKPIKVWAQCGVSLKVSECLKRHGFDKPTPIQAQAVPIIMSGRDMIGIAKTGSGKTLAFLLPMFRHVLDQPPLEVDDGPIAVVMTPTRELAMQIAKECRKFTRHLGLNVVAVYGGSSISEQIAELKRGTEIIVCTPGRMIDMLAANNGRVTNLRRVTYVVLDEADRMFDMGFEPQVNKILENVRPDRQTVMFSATFPKKMEDLARKALHKPIEVSVGGRSVVCKEVEQHVVVIDEHKKYLKLLELLGLFQPKGSVIVFVDKQEDADDLCKNLLKNSYSCMALHGGVDQDDRESIMDFFKKASVPLLVATSIAARGLDVKDLILVVNYDCPNHYEDYVHRCGRTGRAGNHGYAYTFLNPEQKRYAGHVIKALEVSGAAVSDELRQMWNEYAAEMEAAGKKVRACTGGFEGKGFKFNEQEEAFSDERKKLQKVAFGLHVDSDEEDADVALDEQIEDLFKSKRSTKDKLEMAAQPAAVNVAQTGAAAAAVAAANIMAQACLADKLKNAKGSAEKIALSRKDNVDQLARSILGGASLAQTITSKTVAEQIAEKLNMRLNYIKQDNQSDQDSDAFKVYEEELEINDFPQQARWRITSKETISHICEYAEVGITVRGSYFAPTKEPPFGERKLYLAIESGNEKGLSLAKSEIARIIKEEISKMSNPTVQLMKQSRYKIV</sequence>
<keyword evidence="6" id="KW-0378">Hydrolase</keyword>
<dbReference type="Gene3D" id="3.40.50.300">
    <property type="entry name" value="P-loop containing nucleotide triphosphate hydrolases"/>
    <property type="match status" value="2"/>
</dbReference>
<evidence type="ECO:0000256" key="5">
    <source>
        <dbReference type="ARBA" id="ARBA00022741"/>
    </source>
</evidence>
<evidence type="ECO:0000256" key="13">
    <source>
        <dbReference type="ARBA" id="ARBA00047984"/>
    </source>
</evidence>
<evidence type="ECO:0000256" key="8">
    <source>
        <dbReference type="ARBA" id="ARBA00022840"/>
    </source>
</evidence>
<feature type="compositionally biased region" description="Basic and acidic residues" evidence="19">
    <location>
        <begin position="28"/>
        <end position="39"/>
    </location>
</feature>
<evidence type="ECO:0000256" key="17">
    <source>
        <dbReference type="PROSITE-ProRule" id="PRU00552"/>
    </source>
</evidence>
<dbReference type="GO" id="GO:0005524">
    <property type="term" value="F:ATP binding"/>
    <property type="evidence" value="ECO:0007669"/>
    <property type="project" value="UniProtKB-KW"/>
</dbReference>
<organism evidence="23 24">
    <name type="scientific">Brachionus plicatilis</name>
    <name type="common">Marine rotifer</name>
    <name type="synonym">Brachionus muelleri</name>
    <dbReference type="NCBI Taxonomy" id="10195"/>
    <lineage>
        <taxon>Eukaryota</taxon>
        <taxon>Metazoa</taxon>
        <taxon>Spiralia</taxon>
        <taxon>Gnathifera</taxon>
        <taxon>Rotifera</taxon>
        <taxon>Eurotatoria</taxon>
        <taxon>Monogononta</taxon>
        <taxon>Pseudotrocha</taxon>
        <taxon>Ploima</taxon>
        <taxon>Brachionidae</taxon>
        <taxon>Brachionus</taxon>
    </lineage>
</organism>
<dbReference type="GO" id="GO:0000398">
    <property type="term" value="P:mRNA splicing, via spliceosome"/>
    <property type="evidence" value="ECO:0007669"/>
    <property type="project" value="UniProtKB-ARBA"/>
</dbReference>
<dbReference type="CDD" id="cd17953">
    <property type="entry name" value="DEADc_DDX46"/>
    <property type="match status" value="1"/>
</dbReference>
<comment type="function">
    <text evidence="14">Component of the 17S U2 SnRNP complex of the spliceosome, a large ribonucleoprotein complex that removes introns from transcribed pre-mRNAs. The 17S U2 SnRNP complex (1) directly participates in early spliceosome assembly and (2) mediates recognition of the intron branch site during pre-mRNA splicing by promoting the selection of the pre-mRNA branch-site adenosine, the nucleophile for the first step of splicing. Within the 17S U2 SnRNP complex, DDX46 plays essential roles during assembly of pre-spliceosome and proofreading of the branch site.</text>
</comment>
<dbReference type="GO" id="GO:0003676">
    <property type="term" value="F:nucleic acid binding"/>
    <property type="evidence" value="ECO:0007669"/>
    <property type="project" value="InterPro"/>
</dbReference>
<dbReference type="InterPro" id="IPR001650">
    <property type="entry name" value="Helicase_C-like"/>
</dbReference>